<feature type="transmembrane region" description="Helical" evidence="1">
    <location>
        <begin position="305"/>
        <end position="324"/>
    </location>
</feature>
<feature type="transmembrane region" description="Helical" evidence="1">
    <location>
        <begin position="518"/>
        <end position="536"/>
    </location>
</feature>
<feature type="transmembrane region" description="Helical" evidence="1">
    <location>
        <begin position="7"/>
        <end position="25"/>
    </location>
</feature>
<gene>
    <name evidence="2" type="ORF">KYX88_08855</name>
</gene>
<feature type="transmembrane region" description="Helical" evidence="1">
    <location>
        <begin position="182"/>
        <end position="206"/>
    </location>
</feature>
<evidence type="ECO:0008006" key="4">
    <source>
        <dbReference type="Google" id="ProtNLM"/>
    </source>
</evidence>
<dbReference type="AlphaFoldDB" id="A0A2S7M5T5"/>
<feature type="transmembrane region" description="Helical" evidence="1">
    <location>
        <begin position="336"/>
        <end position="355"/>
    </location>
</feature>
<sequence length="546" mass="62351">MQVKKKIILSILLAIIAGLYSINYFRNVHTISTSGDIAFHFARVKGLSSIFSGPINFTTFNHYGSGVNYFYPYLTFFPAVIFYWISNNLIVSYILYVWLLNVCTIMLMFHYGLKFLKRIDAAFIFSCLYTFYGYRTIDIYHRSAIAEAIALTVIPIVMYYAYALIYEKKPCAIPLAVSMSLLIYTHVLSTFMSVIAVGLLVLGGFVVSETRKKESIRLIVELSKAVGMTILLTAYFWYPMFRQIMVQSINEPDKTTLQHQALNVSDSLIGAMNNDLTTFTVGIIGIISLICPLFFFKGFNRKEKVIYLSAVVSWLLSTKFFPWSLLQNTPIQMIQFPWRILGFQVLFGSLILSFVFMKSTSAKQRKVVNITAIVLLLLAVSAATKANYEHKVVTQRDHLVMNQENLIRYTTLLPGGLYDYAPTEALQYKEHLQNHEVRIGKEWHTMPYQVMDSKIVYTVHESKGQKITLPVFDYWGTVAKVNGQKREIDNSEGLVSIEGTQGETIIEVSSIYPPTMKLAFLISLCSYLFLLISFLIRKLQHIKIMI</sequence>
<keyword evidence="1" id="KW-1133">Transmembrane helix</keyword>
<feature type="transmembrane region" description="Helical" evidence="1">
    <location>
        <begin position="69"/>
        <end position="86"/>
    </location>
</feature>
<proteinExistence type="predicted"/>
<evidence type="ECO:0000313" key="3">
    <source>
        <dbReference type="Proteomes" id="UP001139644"/>
    </source>
</evidence>
<dbReference type="EMBL" id="JAIFOC010000069">
    <property type="protein sequence ID" value="MBX4222922.1"/>
    <property type="molecule type" value="Genomic_DNA"/>
</dbReference>
<dbReference type="Proteomes" id="UP001139644">
    <property type="component" value="Unassembled WGS sequence"/>
</dbReference>
<keyword evidence="1" id="KW-0812">Transmembrane</keyword>
<comment type="caution">
    <text evidence="2">The sequence shown here is derived from an EMBL/GenBank/DDBJ whole genome shotgun (WGS) entry which is preliminary data.</text>
</comment>
<feature type="transmembrane region" description="Helical" evidence="1">
    <location>
        <begin position="218"/>
        <end position="238"/>
    </location>
</feature>
<feature type="transmembrane region" description="Helical" evidence="1">
    <location>
        <begin position="119"/>
        <end position="137"/>
    </location>
</feature>
<dbReference type="RefSeq" id="WP_002294751.1">
    <property type="nucleotide sequence ID" value="NZ_AP027294.1"/>
</dbReference>
<feature type="transmembrane region" description="Helical" evidence="1">
    <location>
        <begin position="144"/>
        <end position="162"/>
    </location>
</feature>
<feature type="transmembrane region" description="Helical" evidence="1">
    <location>
        <begin position="93"/>
        <end position="113"/>
    </location>
</feature>
<name>A0A2S7M5T5_ENTFC</name>
<feature type="transmembrane region" description="Helical" evidence="1">
    <location>
        <begin position="367"/>
        <end position="384"/>
    </location>
</feature>
<organism evidence="2 3">
    <name type="scientific">Enterococcus faecium</name>
    <name type="common">Streptococcus faecium</name>
    <dbReference type="NCBI Taxonomy" id="1352"/>
    <lineage>
        <taxon>Bacteria</taxon>
        <taxon>Bacillati</taxon>
        <taxon>Bacillota</taxon>
        <taxon>Bacilli</taxon>
        <taxon>Lactobacillales</taxon>
        <taxon>Enterococcaceae</taxon>
        <taxon>Enterococcus</taxon>
    </lineage>
</organism>
<keyword evidence="1" id="KW-0472">Membrane</keyword>
<evidence type="ECO:0000313" key="2">
    <source>
        <dbReference type="EMBL" id="MBX4222922.1"/>
    </source>
</evidence>
<feature type="transmembrane region" description="Helical" evidence="1">
    <location>
        <begin position="276"/>
        <end position="296"/>
    </location>
</feature>
<reference evidence="2" key="1">
    <citation type="journal article" date="2022" name="J. Anim. Sci.">
        <title>Whole genome sequence analyses-based assessment of virulence potential and antimicrobial susceptibilities and resistance of Enterococcus faecium strains isolated from commercial swine and cattle probiotic products.</title>
        <authorList>
            <person name="Shridhar P.B."/>
            <person name="Amachawadi R.G."/>
            <person name="Tokach M."/>
            <person name="Patel I."/>
            <person name="Gangiredla J."/>
            <person name="Mammel M."/>
            <person name="Nagaraja T.G."/>
        </authorList>
    </citation>
    <scope>NUCLEOTIDE SEQUENCE</scope>
    <source>
        <strain evidence="2">EF215</strain>
    </source>
</reference>
<accession>A0A2S7M5T5</accession>
<protein>
    <recommendedName>
        <fullName evidence="4">Membrane protein 6-pyruvoyl-tetrahydropterin synthase-related domain-containing protein</fullName>
    </recommendedName>
</protein>
<evidence type="ECO:0000256" key="1">
    <source>
        <dbReference type="SAM" id="Phobius"/>
    </source>
</evidence>